<sequence length="153" mass="16469">MKIGCLRSGDLRTISEQSPGNEPLHCIGDPIPHVRDPAEAVRSKSQKPPRTGKFPGASSALRSVSSASNLYERGASTLQLKLPRHIANREWLSVADKGVFSSGLSSRADRSESDSSGPCLQDRLATGVLRTSDYFALNPALEPISEGEESEHE</sequence>
<keyword evidence="3" id="KW-1185">Reference proteome</keyword>
<organism evidence="2 3">
    <name type="scientific">Porphyridium purpureum</name>
    <name type="common">Red alga</name>
    <name type="synonym">Porphyridium cruentum</name>
    <dbReference type="NCBI Taxonomy" id="35688"/>
    <lineage>
        <taxon>Eukaryota</taxon>
        <taxon>Rhodophyta</taxon>
        <taxon>Bangiophyceae</taxon>
        <taxon>Porphyridiales</taxon>
        <taxon>Porphyridiaceae</taxon>
        <taxon>Porphyridium</taxon>
    </lineage>
</organism>
<protein>
    <submittedName>
        <fullName evidence="2">Uncharacterized protein</fullName>
    </submittedName>
</protein>
<feature type="region of interest" description="Disordered" evidence="1">
    <location>
        <begin position="1"/>
        <end position="60"/>
    </location>
</feature>
<dbReference type="Proteomes" id="UP000324585">
    <property type="component" value="Unassembled WGS sequence"/>
</dbReference>
<proteinExistence type="predicted"/>
<evidence type="ECO:0000313" key="2">
    <source>
        <dbReference type="EMBL" id="KAA8494690.1"/>
    </source>
</evidence>
<feature type="compositionally biased region" description="Basic and acidic residues" evidence="1">
    <location>
        <begin position="32"/>
        <end position="42"/>
    </location>
</feature>
<evidence type="ECO:0000313" key="3">
    <source>
        <dbReference type="Proteomes" id="UP000324585"/>
    </source>
</evidence>
<reference evidence="3" key="1">
    <citation type="journal article" date="2019" name="Nat. Commun.">
        <title>Expansion of phycobilisome linker gene families in mesophilic red algae.</title>
        <authorList>
            <person name="Lee J."/>
            <person name="Kim D."/>
            <person name="Bhattacharya D."/>
            <person name="Yoon H.S."/>
        </authorList>
    </citation>
    <scope>NUCLEOTIDE SEQUENCE [LARGE SCALE GENOMIC DNA]</scope>
    <source>
        <strain evidence="3">CCMP 1328</strain>
    </source>
</reference>
<evidence type="ECO:0000256" key="1">
    <source>
        <dbReference type="SAM" id="MobiDB-lite"/>
    </source>
</evidence>
<gene>
    <name evidence="2" type="ORF">FVE85_2931</name>
</gene>
<dbReference type="EMBL" id="VRMN01000004">
    <property type="protein sequence ID" value="KAA8494690.1"/>
    <property type="molecule type" value="Genomic_DNA"/>
</dbReference>
<accession>A0A5J4YUR6</accession>
<dbReference type="AlphaFoldDB" id="A0A5J4YUR6"/>
<name>A0A5J4YUR6_PORPP</name>
<comment type="caution">
    <text evidence="2">The sequence shown here is derived from an EMBL/GenBank/DDBJ whole genome shotgun (WGS) entry which is preliminary data.</text>
</comment>